<comment type="caution">
    <text evidence="3">The sequence shown here is derived from an EMBL/GenBank/DDBJ whole genome shotgun (WGS) entry which is preliminary data.</text>
</comment>
<evidence type="ECO:0000256" key="1">
    <source>
        <dbReference type="SAM" id="MobiDB-lite"/>
    </source>
</evidence>
<reference evidence="3 4" key="1">
    <citation type="submission" date="2024-02" db="EMBL/GenBank/DDBJ databases">
        <title>De novo assembly and annotation of 12 fungi associated with fruit tree decline syndrome in Ontario, Canada.</title>
        <authorList>
            <person name="Sulman M."/>
            <person name="Ellouze W."/>
            <person name="Ilyukhin E."/>
        </authorList>
    </citation>
    <scope>NUCLEOTIDE SEQUENCE [LARGE SCALE GENOMIC DNA]</scope>
    <source>
        <strain evidence="3 4">M11/M66-122</strain>
    </source>
</reference>
<dbReference type="PANTHER" id="PTHR46411:SF2">
    <property type="entry name" value="AAA+ ATPASE DOMAIN-CONTAINING PROTEIN"/>
    <property type="match status" value="1"/>
</dbReference>
<feature type="region of interest" description="Disordered" evidence="1">
    <location>
        <begin position="140"/>
        <end position="161"/>
    </location>
</feature>
<feature type="compositionally biased region" description="Basic and acidic residues" evidence="1">
    <location>
        <begin position="61"/>
        <end position="73"/>
    </location>
</feature>
<name>A0AAN9UKH5_9PEZI</name>
<feature type="region of interest" description="Disordered" evidence="1">
    <location>
        <begin position="1"/>
        <end position="88"/>
    </location>
</feature>
<feature type="region of interest" description="Disordered" evidence="1">
    <location>
        <begin position="303"/>
        <end position="322"/>
    </location>
</feature>
<feature type="compositionally biased region" description="Basic residues" evidence="1">
    <location>
        <begin position="783"/>
        <end position="795"/>
    </location>
</feature>
<dbReference type="InterPro" id="IPR056599">
    <property type="entry name" value="AAA_lid_fung"/>
</dbReference>
<dbReference type="EMBL" id="JAKJXP020000078">
    <property type="protein sequence ID" value="KAK7749143.1"/>
    <property type="molecule type" value="Genomic_DNA"/>
</dbReference>
<proteinExistence type="predicted"/>
<protein>
    <recommendedName>
        <fullName evidence="2">AAA+ ATPase lid domain-containing protein</fullName>
    </recommendedName>
</protein>
<feature type="region of interest" description="Disordered" evidence="1">
    <location>
        <begin position="742"/>
        <end position="829"/>
    </location>
</feature>
<feature type="compositionally biased region" description="Low complexity" evidence="1">
    <location>
        <begin position="796"/>
        <end position="806"/>
    </location>
</feature>
<dbReference type="Gene3D" id="3.40.50.300">
    <property type="entry name" value="P-loop containing nucleotide triphosphate hydrolases"/>
    <property type="match status" value="1"/>
</dbReference>
<feature type="compositionally biased region" description="Acidic residues" evidence="1">
    <location>
        <begin position="752"/>
        <end position="765"/>
    </location>
</feature>
<evidence type="ECO:0000313" key="3">
    <source>
        <dbReference type="EMBL" id="KAK7749143.1"/>
    </source>
</evidence>
<dbReference type="PANTHER" id="PTHR46411">
    <property type="entry name" value="FAMILY ATPASE, PUTATIVE-RELATED"/>
    <property type="match status" value="1"/>
</dbReference>
<feature type="compositionally biased region" description="Low complexity" evidence="1">
    <location>
        <begin position="140"/>
        <end position="160"/>
    </location>
</feature>
<feature type="compositionally biased region" description="Polar residues" evidence="1">
    <location>
        <begin position="303"/>
        <end position="318"/>
    </location>
</feature>
<accession>A0AAN9UKH5</accession>
<dbReference type="InterPro" id="IPR027417">
    <property type="entry name" value="P-loop_NTPase"/>
</dbReference>
<gene>
    <name evidence="3" type="ORF">SLS62_008431</name>
</gene>
<dbReference type="SUPFAM" id="SSF52540">
    <property type="entry name" value="P-loop containing nucleoside triphosphate hydrolases"/>
    <property type="match status" value="1"/>
</dbReference>
<evidence type="ECO:0000259" key="2">
    <source>
        <dbReference type="Pfam" id="PF23232"/>
    </source>
</evidence>
<evidence type="ECO:0000313" key="4">
    <source>
        <dbReference type="Proteomes" id="UP001320420"/>
    </source>
</evidence>
<dbReference type="AlphaFoldDB" id="A0AAN9UKH5"/>
<feature type="compositionally biased region" description="Basic residues" evidence="1">
    <location>
        <begin position="807"/>
        <end position="821"/>
    </location>
</feature>
<dbReference type="Proteomes" id="UP001320420">
    <property type="component" value="Unassembled WGS sequence"/>
</dbReference>
<feature type="domain" description="AAA+ ATPase lid" evidence="2">
    <location>
        <begin position="612"/>
        <end position="721"/>
    </location>
</feature>
<sequence>MGTAPSVGVSEVTSRSSAPKHHTVHNSDKPVTGEAETSEPNAKPPSARGTKGEQETAIGSGKKDLGDEVRSDDSPDLDTDLGELTARNWSPQESAAKIHLNNIFKVYEKRQTRDDHFLGELLTYMRVMNDRIGKVETRLGTTGTSKIGGKPPTTPTIQQPKGDKAIEVSVKFFHATFYLNEDGSFPEVFRETEKGTFVCDHDTQHLIRVLYYKKLDDGTKPRKEADLEPPKAADIDIVQFGVSSEAIATFFAKQWDIAVDSDHILRFMKPFRPVLRNLGPVREQLKKLKRAYGRMSIDGTDKSWISQENQDESQQATTNRDESEALPFASVANDEVDVQIFDQPIALLHFQAFVDFVDEYLDEQIQLFERYRQGKEQHVSFENLWMFPVVVDLRLAFEGGSETKKGSIEIPAFRSPTSLWLTSDPDQVGEIYGDPGFKWSWGACTDLYYDSQKEQRGKIESEVKLVLEEYENLKQRGEEGLEHFRKLMASKDLIRLLPGSVPAFALRNRKWVLLDLNQLGPVQQNNEWDKLVLPTGHRELVQAMVETHTQTHTQELYANKDTKFGMDLIQGKVFLRILEYYSGILFLTTNRVGALDDAFRSRLHLMLYYPKLTKKQTQKIFKQNFERVGDINIDREKNGLVPFQYKDSEKGIIDWAKDNYKPLSWNGRQIRNTFQTVLALAEFHAKRPSGPQNPVVTKKLFKVVANASMQFNEYLLHTHGADEDMVAKRDFMRATKFSPSNDLAFRGFSDSSSEEEEDDEGEDDSNSAGSESDSESSDDSDKVKKKKSSKGKAAKGAKSSSSSKGGKSSRKKHKAEKKSSKKKEDTDSD</sequence>
<dbReference type="Pfam" id="PF23232">
    <property type="entry name" value="AAA_lid_13"/>
    <property type="match status" value="1"/>
</dbReference>
<keyword evidence="4" id="KW-1185">Reference proteome</keyword>
<organism evidence="3 4">
    <name type="scientific">Diatrype stigma</name>
    <dbReference type="NCBI Taxonomy" id="117547"/>
    <lineage>
        <taxon>Eukaryota</taxon>
        <taxon>Fungi</taxon>
        <taxon>Dikarya</taxon>
        <taxon>Ascomycota</taxon>
        <taxon>Pezizomycotina</taxon>
        <taxon>Sordariomycetes</taxon>
        <taxon>Xylariomycetidae</taxon>
        <taxon>Xylariales</taxon>
        <taxon>Diatrypaceae</taxon>
        <taxon>Diatrype</taxon>
    </lineage>
</organism>